<protein>
    <recommendedName>
        <fullName evidence="3">Lipoprotein</fullName>
    </recommendedName>
</protein>
<gene>
    <name evidence="1" type="ORF">LPTSP1_14130</name>
</gene>
<dbReference type="InterPro" id="IPR031030">
    <property type="entry name" value="Lepto_Lipo_YY_C"/>
</dbReference>
<name>A0A2P2D199_9LEPT</name>
<reference evidence="1 2" key="1">
    <citation type="submission" date="2018-02" db="EMBL/GenBank/DDBJ databases">
        <title>Novel Leptospira species isolated from soil and water in Japan.</title>
        <authorList>
            <person name="Nakao R."/>
            <person name="Masuzawa T."/>
        </authorList>
    </citation>
    <scope>NUCLEOTIDE SEQUENCE [LARGE SCALE GENOMIC DNA]</scope>
    <source>
        <strain evidence="1 2">E8</strain>
    </source>
</reference>
<comment type="caution">
    <text evidence="1">The sequence shown here is derived from an EMBL/GenBank/DDBJ whole genome shotgun (WGS) entry which is preliminary data.</text>
</comment>
<keyword evidence="2" id="KW-1185">Reference proteome</keyword>
<organism evidence="1 2">
    <name type="scientific">Leptospira johnsonii</name>
    <dbReference type="NCBI Taxonomy" id="1917820"/>
    <lineage>
        <taxon>Bacteria</taxon>
        <taxon>Pseudomonadati</taxon>
        <taxon>Spirochaetota</taxon>
        <taxon>Spirochaetia</taxon>
        <taxon>Leptospirales</taxon>
        <taxon>Leptospiraceae</taxon>
        <taxon>Leptospira</taxon>
    </lineage>
</organism>
<dbReference type="RefSeq" id="WP_108928122.1">
    <property type="nucleotide sequence ID" value="NZ_BFAY01000007.1"/>
</dbReference>
<dbReference type="Proteomes" id="UP000245076">
    <property type="component" value="Unassembled WGS sequence"/>
</dbReference>
<dbReference type="AlphaFoldDB" id="A0A2P2D199"/>
<accession>A0A2P2D199</accession>
<dbReference type="OrthoDB" id="330624at2"/>
<proteinExistence type="predicted"/>
<evidence type="ECO:0008006" key="3">
    <source>
        <dbReference type="Google" id="ProtNLM"/>
    </source>
</evidence>
<sequence length="131" mass="14203">MKKSFLVPGFVFACWIFNCSLIDSTGLVDTVYKGSEAKEKIRNAAYVADLSFYTAAYGDSAVAASVALYGSIIDSFVVKIDDSKYYKKDDVNACTTDIRRFGASFIADSLGTLILSSNCNNMKPDGLLTTD</sequence>
<evidence type="ECO:0000313" key="1">
    <source>
        <dbReference type="EMBL" id="GBF38422.1"/>
    </source>
</evidence>
<dbReference type="EMBL" id="BFAY01000007">
    <property type="protein sequence ID" value="GBF38422.1"/>
    <property type="molecule type" value="Genomic_DNA"/>
</dbReference>
<dbReference type="NCBIfam" id="TIGR04452">
    <property type="entry name" value="Lepto_Lipo_YY_C"/>
    <property type="match status" value="1"/>
</dbReference>
<evidence type="ECO:0000313" key="2">
    <source>
        <dbReference type="Proteomes" id="UP000245076"/>
    </source>
</evidence>